<evidence type="ECO:0000256" key="3">
    <source>
        <dbReference type="ARBA" id="ARBA00022679"/>
    </source>
</evidence>
<dbReference type="EMBL" id="CP095073">
    <property type="protein sequence ID" value="UOQ42928.1"/>
    <property type="molecule type" value="Genomic_DNA"/>
</dbReference>
<dbReference type="Gene3D" id="1.10.230.10">
    <property type="entry name" value="Cytochrome P450-Terp, domain 2"/>
    <property type="match status" value="1"/>
</dbReference>
<keyword evidence="8" id="KW-1185">Reference proteome</keyword>
<sequence>MYYPGLKGITAVETALSEINGEKGNLFYRGVPVEKLIEKHSFEEVVYFLLSGKKLDENGIHVLNDRMKEARAINENTKNVLDQFIHQQSLIASIRSAISCLDESRDHWPINEMEVVDVIAKLPTIIAYLYRRKRGLEPVEPKHHLSHAANFLYMLFGEEKTEKEAAALEAYMILTAEHGLNASTFAARVVASTQSDIYSAITAGIGALKGPLHGGAPSGVLTYIEEVQGSTVEEVVKNKIVQNEKIMGFGHRIYQVKDPRAKALQQLILKMDPIPDWAEFLLDVEQQTETWLNQLKPGRNLYANVEYYAAAIMKAIEIPAELFTPIFCSSRIVGWSAHIMEQSRNNVIFRPQAKYIGS</sequence>
<dbReference type="InterPro" id="IPR016143">
    <property type="entry name" value="Citrate_synth-like_sm_a-sub"/>
</dbReference>
<dbReference type="PROSITE" id="PS00480">
    <property type="entry name" value="CITRATE_SYNTHASE"/>
    <property type="match status" value="1"/>
</dbReference>
<dbReference type="InterPro" id="IPR019810">
    <property type="entry name" value="Citrate_synthase_AS"/>
</dbReference>
<evidence type="ECO:0000256" key="1">
    <source>
        <dbReference type="ARBA" id="ARBA00005163"/>
    </source>
</evidence>
<comment type="similarity">
    <text evidence="2 5 6">Belongs to the citrate synthase family.</text>
</comment>
<evidence type="ECO:0000256" key="5">
    <source>
        <dbReference type="PIRNR" id="PIRNR001369"/>
    </source>
</evidence>
<evidence type="ECO:0000313" key="7">
    <source>
        <dbReference type="EMBL" id="UOQ42928.1"/>
    </source>
</evidence>
<organism evidence="7 8">
    <name type="scientific">Halobacillus salinarum</name>
    <dbReference type="NCBI Taxonomy" id="2932257"/>
    <lineage>
        <taxon>Bacteria</taxon>
        <taxon>Bacillati</taxon>
        <taxon>Bacillota</taxon>
        <taxon>Bacilli</taxon>
        <taxon>Bacillales</taxon>
        <taxon>Bacillaceae</taxon>
        <taxon>Halobacillus</taxon>
    </lineage>
</organism>
<comment type="pathway">
    <text evidence="1">Carbohydrate metabolism; tricarboxylic acid cycle.</text>
</comment>
<dbReference type="Gene3D" id="1.10.580.10">
    <property type="entry name" value="Citrate Synthase, domain 1"/>
    <property type="match status" value="1"/>
</dbReference>
<dbReference type="InterPro" id="IPR002020">
    <property type="entry name" value="Citrate_synthase"/>
</dbReference>
<dbReference type="PANTHER" id="PTHR11739">
    <property type="entry name" value="CITRATE SYNTHASE"/>
    <property type="match status" value="1"/>
</dbReference>
<proteinExistence type="inferred from homology"/>
<evidence type="ECO:0000256" key="2">
    <source>
        <dbReference type="ARBA" id="ARBA00010566"/>
    </source>
</evidence>
<dbReference type="PIRSF" id="PIRSF001369">
    <property type="entry name" value="Citrate_synth"/>
    <property type="match status" value="1"/>
</dbReference>
<dbReference type="Proteomes" id="UP000831787">
    <property type="component" value="Chromosome"/>
</dbReference>
<comment type="catalytic activity">
    <reaction evidence="4">
        <text>oxaloacetate + acetyl-CoA + H2O = citrate + CoA + H(+)</text>
        <dbReference type="Rhea" id="RHEA:16845"/>
        <dbReference type="ChEBI" id="CHEBI:15377"/>
        <dbReference type="ChEBI" id="CHEBI:15378"/>
        <dbReference type="ChEBI" id="CHEBI:16452"/>
        <dbReference type="ChEBI" id="CHEBI:16947"/>
        <dbReference type="ChEBI" id="CHEBI:57287"/>
        <dbReference type="ChEBI" id="CHEBI:57288"/>
        <dbReference type="EC" id="2.3.3.16"/>
    </reaction>
</comment>
<dbReference type="InterPro" id="IPR036969">
    <property type="entry name" value="Citrate_synthase_sf"/>
</dbReference>
<dbReference type="InterPro" id="IPR016142">
    <property type="entry name" value="Citrate_synth-like_lrg_a-sub"/>
</dbReference>
<gene>
    <name evidence="7" type="ORF">MUN89_13290</name>
</gene>
<dbReference type="Pfam" id="PF00285">
    <property type="entry name" value="Citrate_synt"/>
    <property type="match status" value="1"/>
</dbReference>
<dbReference type="SUPFAM" id="SSF48256">
    <property type="entry name" value="Citrate synthase"/>
    <property type="match status" value="1"/>
</dbReference>
<protein>
    <recommendedName>
        <fullName evidence="5">Citrate synthase</fullName>
    </recommendedName>
</protein>
<reference evidence="7 8" key="1">
    <citation type="submission" date="2022-04" db="EMBL/GenBank/DDBJ databases">
        <title>Halobacillus sp. isolated from saltern.</title>
        <authorList>
            <person name="Won M."/>
            <person name="Lee C.-M."/>
            <person name="Woen H.-Y."/>
            <person name="Kwon S.-W."/>
        </authorList>
    </citation>
    <scope>NUCLEOTIDE SEQUENCE [LARGE SCALE GENOMIC DNA]</scope>
    <source>
        <strain evidence="7 8">SSBR10-3</strain>
    </source>
</reference>
<keyword evidence="3 5" id="KW-0808">Transferase</keyword>
<dbReference type="InterPro" id="IPR024176">
    <property type="entry name" value="Citrate_synthase_bac-typ"/>
</dbReference>
<name>A0ABY4EFT7_9BACI</name>
<dbReference type="PANTHER" id="PTHR11739:SF23">
    <property type="entry name" value="CITRATE SYNTHASE 2-RELATED"/>
    <property type="match status" value="1"/>
</dbReference>
<dbReference type="RefSeq" id="WP_244708288.1">
    <property type="nucleotide sequence ID" value="NZ_CP095073.1"/>
</dbReference>
<evidence type="ECO:0000313" key="8">
    <source>
        <dbReference type="Proteomes" id="UP000831787"/>
    </source>
</evidence>
<evidence type="ECO:0000256" key="6">
    <source>
        <dbReference type="RuleBase" id="RU003406"/>
    </source>
</evidence>
<dbReference type="PRINTS" id="PR00143">
    <property type="entry name" value="CITRTSNTHASE"/>
</dbReference>
<accession>A0ABY4EFT7</accession>
<evidence type="ECO:0000256" key="4">
    <source>
        <dbReference type="ARBA" id="ARBA00049288"/>
    </source>
</evidence>